<name>A0A6J3GGU7_SAPAP</name>
<dbReference type="Proteomes" id="UP000504640">
    <property type="component" value="Unplaced"/>
</dbReference>
<organism evidence="2 3">
    <name type="scientific">Sapajus apella</name>
    <name type="common">Brown-capped capuchin</name>
    <name type="synonym">Cebus apella</name>
    <dbReference type="NCBI Taxonomy" id="9515"/>
    <lineage>
        <taxon>Eukaryota</taxon>
        <taxon>Metazoa</taxon>
        <taxon>Chordata</taxon>
        <taxon>Craniata</taxon>
        <taxon>Vertebrata</taxon>
        <taxon>Euteleostomi</taxon>
        <taxon>Mammalia</taxon>
        <taxon>Eutheria</taxon>
        <taxon>Euarchontoglires</taxon>
        <taxon>Primates</taxon>
        <taxon>Haplorrhini</taxon>
        <taxon>Platyrrhini</taxon>
        <taxon>Cebidae</taxon>
        <taxon>Cebinae</taxon>
        <taxon>Sapajus</taxon>
    </lineage>
</organism>
<dbReference type="RefSeq" id="XP_032117035.1">
    <property type="nucleotide sequence ID" value="XM_032261144.1"/>
</dbReference>
<proteinExistence type="predicted"/>
<evidence type="ECO:0000313" key="3">
    <source>
        <dbReference type="RefSeq" id="XP_032117035.1"/>
    </source>
</evidence>
<keyword evidence="2" id="KW-1185">Reference proteome</keyword>
<sequence length="102" mass="10688">MLPAACDAWWGRAAAVPSAERRTAPAPRAPHTNFCLTSPTSAPGSHLRSQNCAPRTAGAAARTDQPRRGVLATAALVLLRLGGCRLAARKRPTAPSRHAKCL</sequence>
<gene>
    <name evidence="3 4 5" type="primary">LOC116538657</name>
</gene>
<protein>
    <submittedName>
        <fullName evidence="3 4">Uncharacterized protein LOC116538657 isoform X2</fullName>
    </submittedName>
</protein>
<feature type="compositionally biased region" description="Polar residues" evidence="1">
    <location>
        <begin position="34"/>
        <end position="53"/>
    </location>
</feature>
<dbReference type="GeneID" id="116538657"/>
<evidence type="ECO:0000256" key="1">
    <source>
        <dbReference type="SAM" id="MobiDB-lite"/>
    </source>
</evidence>
<accession>A0A6J3GGU7</accession>
<evidence type="ECO:0000313" key="4">
    <source>
        <dbReference type="RefSeq" id="XP_032117045.1"/>
    </source>
</evidence>
<dbReference type="RefSeq" id="XP_032117045.1">
    <property type="nucleotide sequence ID" value="XM_032261154.1"/>
</dbReference>
<evidence type="ECO:0000313" key="5">
    <source>
        <dbReference type="RefSeq" id="XP_032117054.1"/>
    </source>
</evidence>
<dbReference type="RefSeq" id="XP_032117054.1">
    <property type="nucleotide sequence ID" value="XM_032261163.1"/>
</dbReference>
<feature type="region of interest" description="Disordered" evidence="1">
    <location>
        <begin position="17"/>
        <end position="65"/>
    </location>
</feature>
<evidence type="ECO:0000313" key="2">
    <source>
        <dbReference type="Proteomes" id="UP000504640"/>
    </source>
</evidence>
<reference evidence="3 4" key="1">
    <citation type="submission" date="2025-04" db="UniProtKB">
        <authorList>
            <consortium name="RefSeq"/>
        </authorList>
    </citation>
    <scope>IDENTIFICATION</scope>
    <source>
        <tissue evidence="3 4">Blood</tissue>
    </source>
</reference>
<dbReference type="AlphaFoldDB" id="A0A6J3GGU7"/>